<gene>
    <name evidence="2" type="ORF">U14_01063</name>
</gene>
<evidence type="ECO:0000313" key="2">
    <source>
        <dbReference type="EMBL" id="GAK49839.1"/>
    </source>
</evidence>
<accession>A0A0S6VVG9</accession>
<dbReference type="AlphaFoldDB" id="A0A0S6VVG9"/>
<sequence length="411" mass="45218">MPGRWSEVVAAGTASAEEVTARTLYEPVADTQANETSDSETGESEEESEPSYYEVIDSLAKQMQPLLEADPVLVLDFTNLQGRVTGMGVNLADSITSELRSSEYTFLRPTENLWQSVSATGFEQRTPEVLAQFKQATDAVTIVTGMYLIVGNRFHITVSAWNADTGECIGSQAVSLSNERVSSYSGWELNSIPFADVVKTAWKNMNLATDHGTTDPIVYPENSLRDVYYRLKTFAEFGDVASAFGGEVFLSGPHANAALNLDAKDAFGHYNPAFVVWLGETLIPGATDSAFREATQGVYDEYFRKLARNAYFVYRKALAELKSDPNAMEARKQAYLDAIKTGKLYEYCYESCAIAEAADLNAPEEDFDGGVACSVSCFLVRRAIDGTFDEFYGVLLKLLKAYDSEFLSQNP</sequence>
<dbReference type="STRING" id="1499966.U14_01063"/>
<evidence type="ECO:0000313" key="3">
    <source>
        <dbReference type="Proteomes" id="UP000030700"/>
    </source>
</evidence>
<dbReference type="Proteomes" id="UP000030700">
    <property type="component" value="Unassembled WGS sequence"/>
</dbReference>
<dbReference type="EMBL" id="DF820455">
    <property type="protein sequence ID" value="GAK49839.1"/>
    <property type="molecule type" value="Genomic_DNA"/>
</dbReference>
<feature type="region of interest" description="Disordered" evidence="1">
    <location>
        <begin position="1"/>
        <end position="51"/>
    </location>
</feature>
<evidence type="ECO:0000256" key="1">
    <source>
        <dbReference type="SAM" id="MobiDB-lite"/>
    </source>
</evidence>
<name>A0A0S6VVG9_9BACT</name>
<feature type="compositionally biased region" description="Acidic residues" evidence="1">
    <location>
        <begin position="37"/>
        <end position="49"/>
    </location>
</feature>
<dbReference type="HOGENOM" id="CLU_668444_0_0_0"/>
<organism evidence="2">
    <name type="scientific">Candidatus Moduliflexus flocculans</name>
    <dbReference type="NCBI Taxonomy" id="1499966"/>
    <lineage>
        <taxon>Bacteria</taxon>
        <taxon>Candidatus Moduliflexota</taxon>
        <taxon>Candidatus Moduliflexia</taxon>
        <taxon>Candidatus Moduliflexales</taxon>
        <taxon>Candidatus Moduliflexaceae</taxon>
    </lineage>
</organism>
<protein>
    <submittedName>
        <fullName evidence="2">Uncharacterized protein</fullName>
    </submittedName>
</protein>
<proteinExistence type="predicted"/>
<keyword evidence="3" id="KW-1185">Reference proteome</keyword>
<reference evidence="2" key="1">
    <citation type="journal article" date="2015" name="PeerJ">
        <title>First genomic representation of candidate bacterial phylum KSB3 points to enhanced environmental sensing as a trigger of wastewater bulking.</title>
        <authorList>
            <person name="Sekiguchi Y."/>
            <person name="Ohashi A."/>
            <person name="Parks D.H."/>
            <person name="Yamauchi T."/>
            <person name="Tyson G.W."/>
            <person name="Hugenholtz P."/>
        </authorList>
    </citation>
    <scope>NUCLEOTIDE SEQUENCE [LARGE SCALE GENOMIC DNA]</scope>
</reference>